<dbReference type="GO" id="GO:0004190">
    <property type="term" value="F:aspartic-type endopeptidase activity"/>
    <property type="evidence" value="ECO:0007669"/>
    <property type="project" value="InterPro"/>
</dbReference>
<comment type="similarity">
    <text evidence="1">Belongs to the peptidase A1 family.</text>
</comment>
<proteinExistence type="inferred from homology"/>
<evidence type="ECO:0000259" key="4">
    <source>
        <dbReference type="PROSITE" id="PS51767"/>
    </source>
</evidence>
<comment type="caution">
    <text evidence="5">The sequence shown here is derived from an EMBL/GenBank/DDBJ whole genome shotgun (WGS) entry which is preliminary data.</text>
</comment>
<feature type="domain" description="Peptidase A1" evidence="4">
    <location>
        <begin position="143"/>
        <end position="472"/>
    </location>
</feature>
<dbReference type="GO" id="GO:0006508">
    <property type="term" value="P:proteolysis"/>
    <property type="evidence" value="ECO:0007669"/>
    <property type="project" value="InterPro"/>
</dbReference>
<dbReference type="InterPro" id="IPR032861">
    <property type="entry name" value="TAXi_N"/>
</dbReference>
<sequence>MVKSKLSFMFLAIFIFLFSSVLSRTIEKIPKTSVLDVSASIQKTLEIISFNPNSVQPLESQQKITTSPSLALKLYSRETLYKSPFKNYRDLTLSRLQHDSARVNFLNQKVNLATKENEKSLGLMAMNIETPITSGLNQGSLQYFVRFGIGTPPKQFYTAIDTGSTITWIQCAPCRECYKQTDPLFDPATSSYKPLPCASQQCQELQISACSSSNNCLYGVEYGDNSTTVGDFITETLTLDNSVFNNIAMGCGRNNTGLFVGAAGILGLGLSSLAFPSQINNPSFSYCLVDIDSTTSSTLEFGLIATSNDAITTPLIRNSKRPTKYYVGLTGISVGGQMLPISPSVFAISPSGSGGVLVDSGTIVTRFTPEVYNILRDEFVNATQGLPTAGRFGLFDTCFNLTSRTPVRVPSVAFQFGNVSLDLPAKNYMVPVDNNVFCLGFAATPVLLGSISIIGTVQQHLYYESVLMSVGP</sequence>
<reference evidence="5 6" key="1">
    <citation type="submission" date="2020-10" db="EMBL/GenBank/DDBJ databases">
        <title>The Coptis chinensis genome and diversification of protoberbering-type alkaloids.</title>
        <authorList>
            <person name="Wang B."/>
            <person name="Shu S."/>
            <person name="Song C."/>
            <person name="Liu Y."/>
        </authorList>
    </citation>
    <scope>NUCLEOTIDE SEQUENCE [LARGE SCALE GENOMIC DNA]</scope>
    <source>
        <strain evidence="5">HL-2020</strain>
        <tissue evidence="5">Leaf</tissue>
    </source>
</reference>
<evidence type="ECO:0000313" key="6">
    <source>
        <dbReference type="Proteomes" id="UP000631114"/>
    </source>
</evidence>
<accession>A0A835LB13</accession>
<protein>
    <recommendedName>
        <fullName evidence="4">Peptidase A1 domain-containing protein</fullName>
    </recommendedName>
</protein>
<dbReference type="Pfam" id="PF14543">
    <property type="entry name" value="TAXi_N"/>
    <property type="match status" value="1"/>
</dbReference>
<feature type="chain" id="PRO_5032991099" description="Peptidase A1 domain-containing protein" evidence="3">
    <location>
        <begin position="24"/>
        <end position="472"/>
    </location>
</feature>
<feature type="signal peptide" evidence="3">
    <location>
        <begin position="1"/>
        <end position="23"/>
    </location>
</feature>
<dbReference type="PANTHER" id="PTHR13683:SF775">
    <property type="entry name" value="EUKARYOTIC ASPARTYL PROTEASE FAMILY PROTEIN"/>
    <property type="match status" value="1"/>
</dbReference>
<keyword evidence="3" id="KW-0732">Signal</keyword>
<dbReference type="OrthoDB" id="2747330at2759"/>
<dbReference type="Gene3D" id="2.40.70.10">
    <property type="entry name" value="Acid Proteases"/>
    <property type="match status" value="2"/>
</dbReference>
<dbReference type="PANTHER" id="PTHR13683">
    <property type="entry name" value="ASPARTYL PROTEASES"/>
    <property type="match status" value="1"/>
</dbReference>
<organism evidence="5 6">
    <name type="scientific">Coptis chinensis</name>
    <dbReference type="NCBI Taxonomy" id="261450"/>
    <lineage>
        <taxon>Eukaryota</taxon>
        <taxon>Viridiplantae</taxon>
        <taxon>Streptophyta</taxon>
        <taxon>Embryophyta</taxon>
        <taxon>Tracheophyta</taxon>
        <taxon>Spermatophyta</taxon>
        <taxon>Magnoliopsida</taxon>
        <taxon>Ranunculales</taxon>
        <taxon>Ranunculaceae</taxon>
        <taxon>Coptidoideae</taxon>
        <taxon>Coptis</taxon>
    </lineage>
</organism>
<dbReference type="AlphaFoldDB" id="A0A835LB13"/>
<keyword evidence="6" id="KW-1185">Reference proteome</keyword>
<dbReference type="Pfam" id="PF14541">
    <property type="entry name" value="TAXi_C"/>
    <property type="match status" value="1"/>
</dbReference>
<dbReference type="SUPFAM" id="SSF50630">
    <property type="entry name" value="Acid proteases"/>
    <property type="match status" value="1"/>
</dbReference>
<dbReference type="EMBL" id="JADFTS010000009">
    <property type="protein sequence ID" value="KAF9587785.1"/>
    <property type="molecule type" value="Genomic_DNA"/>
</dbReference>
<dbReference type="PROSITE" id="PS51767">
    <property type="entry name" value="PEPTIDASE_A1"/>
    <property type="match status" value="1"/>
</dbReference>
<dbReference type="InterPro" id="IPR032799">
    <property type="entry name" value="TAXi_C"/>
</dbReference>
<dbReference type="InterPro" id="IPR033121">
    <property type="entry name" value="PEPTIDASE_A1"/>
</dbReference>
<evidence type="ECO:0000313" key="5">
    <source>
        <dbReference type="EMBL" id="KAF9587785.1"/>
    </source>
</evidence>
<feature type="active site" evidence="2">
    <location>
        <position position="161"/>
    </location>
</feature>
<evidence type="ECO:0000256" key="1">
    <source>
        <dbReference type="ARBA" id="ARBA00007447"/>
    </source>
</evidence>
<feature type="active site" evidence="2">
    <location>
        <position position="359"/>
    </location>
</feature>
<gene>
    <name evidence="5" type="ORF">IFM89_005660</name>
</gene>
<dbReference type="InterPro" id="IPR021109">
    <property type="entry name" value="Peptidase_aspartic_dom_sf"/>
</dbReference>
<name>A0A835LB13_9MAGN</name>
<evidence type="ECO:0000256" key="3">
    <source>
        <dbReference type="SAM" id="SignalP"/>
    </source>
</evidence>
<dbReference type="Proteomes" id="UP000631114">
    <property type="component" value="Unassembled WGS sequence"/>
</dbReference>
<dbReference type="InterPro" id="IPR001461">
    <property type="entry name" value="Aspartic_peptidase_A1"/>
</dbReference>
<dbReference type="FunFam" id="2.40.70.10:FF:000031">
    <property type="entry name" value="Aspartyl protease AED1"/>
    <property type="match status" value="1"/>
</dbReference>
<evidence type="ECO:0000256" key="2">
    <source>
        <dbReference type="PIRSR" id="PIRSR601461-1"/>
    </source>
</evidence>